<evidence type="ECO:0000259" key="5">
    <source>
        <dbReference type="PROSITE" id="PS50234"/>
    </source>
</evidence>
<dbReference type="Pfam" id="PF13519">
    <property type="entry name" value="VWA_2"/>
    <property type="match status" value="1"/>
</dbReference>
<dbReference type="Pfam" id="PF00353">
    <property type="entry name" value="HemolysinCabind"/>
    <property type="match status" value="2"/>
</dbReference>
<comment type="caution">
    <text evidence="6">The sequence shown here is derived from an EMBL/GenBank/DDBJ whole genome shotgun (WGS) entry which is preliminary data.</text>
</comment>
<dbReference type="RefSeq" id="WP_146164692.1">
    <property type="nucleotide sequence ID" value="NZ_PXNS01000021.1"/>
</dbReference>
<sequence>TDSDGDASDPATLTIDIKDDVPQVFSEAEHALESGNGTLDFGPNVGADGVGEVVFAAALDGQPATDSQGNALRVDGKPLSYRLSADGTTLYAESADGAEDGFSVTLNAAGDGYSVEVIGAITNGEAFDSSPADAQTIGDYLALHAGDDVAVNDLLLSGTTDQDSDGCIALGTDGTLRIDALKGITASGTTPEWQDHVGLTSYSQKVHVTNGVTAALLLSAVVFDAEGAGSGDPGATSGAAMDLSVDDVKVFDARGVDVTGRVSLVDTGDGIEVDGLKDGWEVRLSTGDDRPFEAVSIEAQQSGSESPGDLSLGDINHRSGEQREDFEVPLGLVGVDGDGDRLESTLTLNGEAPDTLYVDDNDNSEQAGGDGDDVLIGDAGGVAQAQPENYNLSLIIDSSGSMGNASGTAGKTRMQLAKDALNNLLEHLQTYGGTINLQIVDFDSLVRPGVNGAGLSVNSLIIENFGPDDLQDAIDYIEAMVAFGGTNYEAGFNESETFFEGIAGSTSGYKNLALFLTDGEPTYHVNSSGGFSGPGGNNSTAVMTQSIAAFNDLVANDVEVAAIGIGNGINEETLEYFDNSNVDGTGGLTIGGTTFNDPVGQVQIVNDEDGLNSAIQEAAGGLLALGDDVLSGGGGDDILIGDVLNSDHLAWTNTDTGEVFTAGGHDGLGYEGLYEYVKWGVNGGTEPTDGEMIGYIRDNLDDLIDESRDEGGINTLVGGDGNDTLIGGAGGDTLLGGEGNDTLVGGKGNDTLDGGAGNDIIDLGTGADVVAWNDGDAGSSAAPASDEINDFTLGEVGSDAEADRLEMADLLDGATEASVNDYLYAEEDGSGNTVLYVKSDGGIGAGGGEADQVITLNGVDMGGQDSATFLQQMIDEGQLQVE</sequence>
<organism evidence="6 7">
    <name type="scientific">Halomonas litopenaei</name>
    <dbReference type="NCBI Taxonomy" id="2109328"/>
    <lineage>
        <taxon>Bacteria</taxon>
        <taxon>Pseudomonadati</taxon>
        <taxon>Pseudomonadota</taxon>
        <taxon>Gammaproteobacteria</taxon>
        <taxon>Oceanospirillales</taxon>
        <taxon>Halomonadaceae</taxon>
        <taxon>Halomonas</taxon>
    </lineage>
</organism>
<dbReference type="InterPro" id="IPR018511">
    <property type="entry name" value="Hemolysin-typ_Ca-bd_CS"/>
</dbReference>
<proteinExistence type="predicted"/>
<dbReference type="Proteomes" id="UP000241895">
    <property type="component" value="Unassembled WGS sequence"/>
</dbReference>
<comment type="subcellular location">
    <subcellularLocation>
        <location evidence="1">Secreted</location>
    </subcellularLocation>
</comment>
<feature type="domain" description="VWFA" evidence="5">
    <location>
        <begin position="391"/>
        <end position="618"/>
    </location>
</feature>
<dbReference type="Gene3D" id="2.150.10.10">
    <property type="entry name" value="Serralysin-like metalloprotease, C-terminal"/>
    <property type="match status" value="1"/>
</dbReference>
<dbReference type="InterPro" id="IPR019960">
    <property type="entry name" value="T1SS_VCA0849"/>
</dbReference>
<evidence type="ECO:0000313" key="7">
    <source>
        <dbReference type="Proteomes" id="UP000241895"/>
    </source>
</evidence>
<feature type="region of interest" description="Disordered" evidence="4">
    <location>
        <begin position="350"/>
        <end position="378"/>
    </location>
</feature>
<dbReference type="InterPro" id="IPR036465">
    <property type="entry name" value="vWFA_dom_sf"/>
</dbReference>
<reference evidence="6 7" key="1">
    <citation type="submission" date="2018-03" db="EMBL/GenBank/DDBJ databases">
        <authorList>
            <person name="Zhou J."/>
            <person name="Li X."/>
            <person name="Xue M."/>
            <person name="Yin J."/>
        </authorList>
    </citation>
    <scope>NUCLEOTIDE SEQUENCE [LARGE SCALE GENOMIC DNA]</scope>
    <source>
        <strain evidence="6 7">SYSU ZJ2214</strain>
    </source>
</reference>
<evidence type="ECO:0000256" key="3">
    <source>
        <dbReference type="ARBA" id="ARBA00022837"/>
    </source>
</evidence>
<dbReference type="InterPro" id="IPR050557">
    <property type="entry name" value="RTX_toxin/Mannuronan_C5-epim"/>
</dbReference>
<evidence type="ECO:0000313" key="6">
    <source>
        <dbReference type="EMBL" id="PTL88825.1"/>
    </source>
</evidence>
<dbReference type="InterPro" id="IPR002035">
    <property type="entry name" value="VWF_A"/>
</dbReference>
<dbReference type="Gene3D" id="3.40.50.410">
    <property type="entry name" value="von Willebrand factor, type A domain"/>
    <property type="match status" value="1"/>
</dbReference>
<dbReference type="SMART" id="SM00327">
    <property type="entry name" value="VWA"/>
    <property type="match status" value="1"/>
</dbReference>
<dbReference type="PROSITE" id="PS00330">
    <property type="entry name" value="HEMOLYSIN_CALCIUM"/>
    <property type="match status" value="3"/>
</dbReference>
<dbReference type="SUPFAM" id="SSF53300">
    <property type="entry name" value="vWA-like"/>
    <property type="match status" value="1"/>
</dbReference>
<dbReference type="InterPro" id="IPR001343">
    <property type="entry name" value="Hemolysn_Ca-bd"/>
</dbReference>
<evidence type="ECO:0000256" key="4">
    <source>
        <dbReference type="SAM" id="MobiDB-lite"/>
    </source>
</evidence>
<keyword evidence="7" id="KW-1185">Reference proteome</keyword>
<keyword evidence="3" id="KW-0106">Calcium</keyword>
<gene>
    <name evidence="6" type="ORF">C6W88_20595</name>
</gene>
<dbReference type="InterPro" id="IPR011049">
    <property type="entry name" value="Serralysin-like_metalloprot_C"/>
</dbReference>
<accession>A0ABX5IU93</accession>
<name>A0ABX5IU93_9GAMM</name>
<keyword evidence="2" id="KW-0964">Secreted</keyword>
<evidence type="ECO:0000256" key="2">
    <source>
        <dbReference type="ARBA" id="ARBA00022525"/>
    </source>
</evidence>
<protein>
    <recommendedName>
        <fullName evidence="5">VWFA domain-containing protein</fullName>
    </recommendedName>
</protein>
<dbReference type="PANTHER" id="PTHR38340:SF1">
    <property type="entry name" value="S-LAYER PROTEIN"/>
    <property type="match status" value="1"/>
</dbReference>
<feature type="non-terminal residue" evidence="6">
    <location>
        <position position="1"/>
    </location>
</feature>
<dbReference type="PANTHER" id="PTHR38340">
    <property type="entry name" value="S-LAYER PROTEIN"/>
    <property type="match status" value="1"/>
</dbReference>
<evidence type="ECO:0000256" key="1">
    <source>
        <dbReference type="ARBA" id="ARBA00004613"/>
    </source>
</evidence>
<dbReference type="PRINTS" id="PR00313">
    <property type="entry name" value="CABNDNGRPT"/>
</dbReference>
<dbReference type="CDD" id="cd00198">
    <property type="entry name" value="vWFA"/>
    <property type="match status" value="1"/>
</dbReference>
<dbReference type="SUPFAM" id="SSF51120">
    <property type="entry name" value="beta-Roll"/>
    <property type="match status" value="1"/>
</dbReference>
<dbReference type="NCBIfam" id="TIGR03661">
    <property type="entry name" value="T1SS_VCA0849"/>
    <property type="match status" value="1"/>
</dbReference>
<dbReference type="EMBL" id="PXNS01000021">
    <property type="protein sequence ID" value="PTL88825.1"/>
    <property type="molecule type" value="Genomic_DNA"/>
</dbReference>
<dbReference type="PROSITE" id="PS50234">
    <property type="entry name" value="VWFA"/>
    <property type="match status" value="1"/>
</dbReference>